<reference evidence="2" key="1">
    <citation type="journal article" date="2019" name="bioRxiv">
        <title>The Genome of the Zebra Mussel, Dreissena polymorpha: A Resource for Invasive Species Research.</title>
        <authorList>
            <person name="McCartney M.A."/>
            <person name="Auch B."/>
            <person name="Kono T."/>
            <person name="Mallez S."/>
            <person name="Zhang Y."/>
            <person name="Obille A."/>
            <person name="Becker A."/>
            <person name="Abrahante J.E."/>
            <person name="Garbe J."/>
            <person name="Badalamenti J.P."/>
            <person name="Herman A."/>
            <person name="Mangelson H."/>
            <person name="Liachko I."/>
            <person name="Sullivan S."/>
            <person name="Sone E.D."/>
            <person name="Koren S."/>
            <person name="Silverstein K.A.T."/>
            <person name="Beckman K.B."/>
            <person name="Gohl D.M."/>
        </authorList>
    </citation>
    <scope>NUCLEOTIDE SEQUENCE</scope>
    <source>
        <strain evidence="2">Duluth1</strain>
        <tissue evidence="2">Whole animal</tissue>
    </source>
</reference>
<organism evidence="2 3">
    <name type="scientific">Dreissena polymorpha</name>
    <name type="common">Zebra mussel</name>
    <name type="synonym">Mytilus polymorpha</name>
    <dbReference type="NCBI Taxonomy" id="45954"/>
    <lineage>
        <taxon>Eukaryota</taxon>
        <taxon>Metazoa</taxon>
        <taxon>Spiralia</taxon>
        <taxon>Lophotrochozoa</taxon>
        <taxon>Mollusca</taxon>
        <taxon>Bivalvia</taxon>
        <taxon>Autobranchia</taxon>
        <taxon>Heteroconchia</taxon>
        <taxon>Euheterodonta</taxon>
        <taxon>Imparidentia</taxon>
        <taxon>Neoheterodontei</taxon>
        <taxon>Myida</taxon>
        <taxon>Dreissenoidea</taxon>
        <taxon>Dreissenidae</taxon>
        <taxon>Dreissena</taxon>
    </lineage>
</organism>
<protein>
    <submittedName>
        <fullName evidence="2">Uncharacterized protein</fullName>
    </submittedName>
</protein>
<sequence>MKSAKALPRYGSGHKSAGRKDGRKDGQRQNNITPPMAGDNKENKIMEGSLSIMTEIQSLLDRKFADFRKDFQLEAEWVAEN</sequence>
<keyword evidence="3" id="KW-1185">Reference proteome</keyword>
<dbReference type="Proteomes" id="UP000828390">
    <property type="component" value="Unassembled WGS sequence"/>
</dbReference>
<evidence type="ECO:0000256" key="1">
    <source>
        <dbReference type="SAM" id="MobiDB-lite"/>
    </source>
</evidence>
<feature type="region of interest" description="Disordered" evidence="1">
    <location>
        <begin position="1"/>
        <end position="43"/>
    </location>
</feature>
<feature type="compositionally biased region" description="Basic and acidic residues" evidence="1">
    <location>
        <begin position="18"/>
        <end position="27"/>
    </location>
</feature>
<reference evidence="2" key="2">
    <citation type="submission" date="2020-11" db="EMBL/GenBank/DDBJ databases">
        <authorList>
            <person name="McCartney M.A."/>
            <person name="Auch B."/>
            <person name="Kono T."/>
            <person name="Mallez S."/>
            <person name="Becker A."/>
            <person name="Gohl D.M."/>
            <person name="Silverstein K.A.T."/>
            <person name="Koren S."/>
            <person name="Bechman K.B."/>
            <person name="Herman A."/>
            <person name="Abrahante J.E."/>
            <person name="Garbe J."/>
        </authorList>
    </citation>
    <scope>NUCLEOTIDE SEQUENCE</scope>
    <source>
        <strain evidence="2">Duluth1</strain>
        <tissue evidence="2">Whole animal</tissue>
    </source>
</reference>
<gene>
    <name evidence="2" type="ORF">DPMN_111170</name>
</gene>
<evidence type="ECO:0000313" key="3">
    <source>
        <dbReference type="Proteomes" id="UP000828390"/>
    </source>
</evidence>
<comment type="caution">
    <text evidence="2">The sequence shown here is derived from an EMBL/GenBank/DDBJ whole genome shotgun (WGS) entry which is preliminary data.</text>
</comment>
<name>A0A9D4KE41_DREPO</name>
<proteinExistence type="predicted"/>
<accession>A0A9D4KE41</accession>
<dbReference type="AlphaFoldDB" id="A0A9D4KE41"/>
<evidence type="ECO:0000313" key="2">
    <source>
        <dbReference type="EMBL" id="KAH3837769.1"/>
    </source>
</evidence>
<dbReference type="EMBL" id="JAIWYP010000004">
    <property type="protein sequence ID" value="KAH3837769.1"/>
    <property type="molecule type" value="Genomic_DNA"/>
</dbReference>